<dbReference type="NCBIfam" id="TIGR01484">
    <property type="entry name" value="HAD-SF-IIB"/>
    <property type="match status" value="1"/>
</dbReference>
<keyword evidence="3" id="KW-0328">Glycosyltransferase</keyword>
<evidence type="ECO:0000256" key="3">
    <source>
        <dbReference type="ARBA" id="ARBA00022676"/>
    </source>
</evidence>
<gene>
    <name evidence="5" type="ORF">I3842_06G074300</name>
</gene>
<dbReference type="EMBL" id="CM031830">
    <property type="protein sequence ID" value="KAG6708304.1"/>
    <property type="molecule type" value="Genomic_DNA"/>
</dbReference>
<comment type="caution">
    <text evidence="5">The sequence shown here is derived from an EMBL/GenBank/DDBJ whole genome shotgun (WGS) entry which is preliminary data.</text>
</comment>
<dbReference type="Pfam" id="PF00982">
    <property type="entry name" value="Glyco_transf_20"/>
    <property type="match status" value="1"/>
</dbReference>
<dbReference type="AlphaFoldDB" id="A0A922EQK1"/>
<dbReference type="GO" id="GO:0004805">
    <property type="term" value="F:trehalose-phosphatase activity"/>
    <property type="evidence" value="ECO:0007669"/>
    <property type="project" value="TreeGrafter"/>
</dbReference>
<protein>
    <submittedName>
        <fullName evidence="5">Uncharacterized protein</fullName>
    </submittedName>
</protein>
<reference evidence="5" key="1">
    <citation type="submission" date="2021-01" db="EMBL/GenBank/DDBJ databases">
        <authorList>
            <person name="Lovell J.T."/>
            <person name="Bentley N."/>
            <person name="Bhattarai G."/>
            <person name="Jenkins J.W."/>
            <person name="Sreedasyam A."/>
            <person name="Alarcon Y."/>
            <person name="Bock C."/>
            <person name="Boston L."/>
            <person name="Carlson J."/>
            <person name="Cervantes K."/>
            <person name="Clermont K."/>
            <person name="Krom N."/>
            <person name="Kubenka K."/>
            <person name="Mamidi S."/>
            <person name="Mattison C."/>
            <person name="Monteros M."/>
            <person name="Pisani C."/>
            <person name="Plott C."/>
            <person name="Rajasekar S."/>
            <person name="Rhein H.S."/>
            <person name="Rohla C."/>
            <person name="Song M."/>
            <person name="Hilaire R.S."/>
            <person name="Shu S."/>
            <person name="Wells L."/>
            <person name="Wang X."/>
            <person name="Webber J."/>
            <person name="Heerema R.J."/>
            <person name="Klein P."/>
            <person name="Conner P."/>
            <person name="Grauke L."/>
            <person name="Grimwood J."/>
            <person name="Schmutz J."/>
            <person name="Randall J.J."/>
        </authorList>
    </citation>
    <scope>NUCLEOTIDE SEQUENCE</scope>
    <source>
        <tissue evidence="5">Leaf</tissue>
    </source>
</reference>
<comment type="similarity">
    <text evidence="1">In the N-terminal section; belongs to the glycosyltransferase 20 family.</text>
</comment>
<evidence type="ECO:0000313" key="6">
    <source>
        <dbReference type="Proteomes" id="UP000811246"/>
    </source>
</evidence>
<dbReference type="Proteomes" id="UP000811246">
    <property type="component" value="Chromosome 6"/>
</dbReference>
<evidence type="ECO:0000256" key="2">
    <source>
        <dbReference type="ARBA" id="ARBA00006330"/>
    </source>
</evidence>
<dbReference type="NCBIfam" id="TIGR00685">
    <property type="entry name" value="T6PP"/>
    <property type="match status" value="1"/>
</dbReference>
<dbReference type="CDD" id="cd01627">
    <property type="entry name" value="HAD_TPP"/>
    <property type="match status" value="1"/>
</dbReference>
<evidence type="ECO:0000256" key="1">
    <source>
        <dbReference type="ARBA" id="ARBA00005409"/>
    </source>
</evidence>
<dbReference type="GO" id="GO:0005992">
    <property type="term" value="P:trehalose biosynthetic process"/>
    <property type="evidence" value="ECO:0007669"/>
    <property type="project" value="InterPro"/>
</dbReference>
<dbReference type="InterPro" id="IPR006379">
    <property type="entry name" value="HAD-SF_hydro_IIB"/>
</dbReference>
<sequence>MEIINPEDDSVWVHDYHLMVFPTFLRKRYNRVKLGFFLHSPFPSSEIYRTLPVRDEILRGLLNCDLIGFHTFDYARHFLSCCSRMLGLDYESKRGHIGLDYFGRMVYIKILPVGVHMGRLESVLNLPSTSAKIEEIQEQFKGKKVILGIDDMDIFKGISLKLLAVEQLLQQHPELEGKIVLVQIVNPARGLGKDVQEARRETYLIAKRINEDYGSPNYEPVILIDRPVPRFEKSAYYAVAECCIVSAVRDGMNLVPYKYIVCRQGTPYMDEAMGIRSDSPRTSMLVVSEFIGCSPSLSGAIRVNPWDIDAVADALESAITLRDTEKQLRHEKHYRYVSSHDVAYWARSFMQDLDRACQDHYSKRCWKMGLGLGFRVVSLSPGFKKLSIDHIVSAYKRTNRRAIFLDYDGTVVPQTSIIKTPSPEVISVLNVLCNDPKNTVFIVSGRGRSSLSEWFAPCEMLGIAAEHGYFLRSNRSSEWETSPVGADLDWKNIVEPVMRLYTEATDGSNIDNKESALVWHHQDADPDFGSCQAKELLDHLESVLSNEPAVVNRGQHIVEVKPQGVSKGLVAEKVLLRMVNVGAPPDFVMCIGDDRSDEDMFERILSTVSSPSLPAAPEIFACTVGRKPSKAKYYLEDTADVVKLLQGLATASSPKPRHSAHIQVSFESVV</sequence>
<dbReference type="PANTHER" id="PTHR10788:SF14">
    <property type="entry name" value="ALPHA,ALPHA-TREHALOSE-PHOSPHATE SYNTHASE [UDP-FORMING] 9-RELATED"/>
    <property type="match status" value="1"/>
</dbReference>
<dbReference type="CDD" id="cd03788">
    <property type="entry name" value="GT20_TPS"/>
    <property type="match status" value="1"/>
</dbReference>
<dbReference type="InterPro" id="IPR003337">
    <property type="entry name" value="Trehalose_PPase"/>
</dbReference>
<comment type="similarity">
    <text evidence="2">In the C-terminal section; belongs to the trehalose phosphatase family.</text>
</comment>
<keyword evidence="4" id="KW-0808">Transferase</keyword>
<evidence type="ECO:0000313" key="5">
    <source>
        <dbReference type="EMBL" id="KAG6708304.1"/>
    </source>
</evidence>
<dbReference type="GO" id="GO:0005829">
    <property type="term" value="C:cytosol"/>
    <property type="evidence" value="ECO:0007669"/>
    <property type="project" value="TreeGrafter"/>
</dbReference>
<evidence type="ECO:0000256" key="4">
    <source>
        <dbReference type="ARBA" id="ARBA00022679"/>
    </source>
</evidence>
<dbReference type="GO" id="GO:0016757">
    <property type="term" value="F:glycosyltransferase activity"/>
    <property type="evidence" value="ECO:0007669"/>
    <property type="project" value="UniProtKB-KW"/>
</dbReference>
<dbReference type="FunFam" id="3.30.70.1020:FF:000002">
    <property type="entry name" value="Trehalose-6-phosphate synthase 2"/>
    <property type="match status" value="1"/>
</dbReference>
<dbReference type="FunFam" id="3.40.50.1000:FF:000054">
    <property type="entry name" value="alpha,alpha-trehalose-phosphate synthase [UDP-forming] 6"/>
    <property type="match status" value="1"/>
</dbReference>
<name>A0A922EQK1_CARIL</name>
<dbReference type="FunFam" id="3.40.50.1000:FF:000052">
    <property type="entry name" value="Alpha,alpha-trehalose-phosphate synthase [UDP-forming] 6"/>
    <property type="match status" value="1"/>
</dbReference>
<dbReference type="FunFam" id="3.40.50.2000:FF:000010">
    <property type="entry name" value="Alpha,alpha-trehalose-phosphate synthase"/>
    <property type="match status" value="1"/>
</dbReference>
<proteinExistence type="inferred from homology"/>
<dbReference type="Pfam" id="PF02358">
    <property type="entry name" value="Trehalose_PPase"/>
    <property type="match status" value="1"/>
</dbReference>
<accession>A0A922EQK1</accession>
<dbReference type="InterPro" id="IPR001830">
    <property type="entry name" value="Glyco_trans_20"/>
</dbReference>
<dbReference type="PANTHER" id="PTHR10788">
    <property type="entry name" value="TREHALOSE-6-PHOSPHATE SYNTHASE"/>
    <property type="match status" value="1"/>
</dbReference>
<organism evidence="5 6">
    <name type="scientific">Carya illinoinensis</name>
    <name type="common">Pecan</name>
    <dbReference type="NCBI Taxonomy" id="32201"/>
    <lineage>
        <taxon>Eukaryota</taxon>
        <taxon>Viridiplantae</taxon>
        <taxon>Streptophyta</taxon>
        <taxon>Embryophyta</taxon>
        <taxon>Tracheophyta</taxon>
        <taxon>Spermatophyta</taxon>
        <taxon>Magnoliopsida</taxon>
        <taxon>eudicotyledons</taxon>
        <taxon>Gunneridae</taxon>
        <taxon>Pentapetalae</taxon>
        <taxon>rosids</taxon>
        <taxon>fabids</taxon>
        <taxon>Fagales</taxon>
        <taxon>Juglandaceae</taxon>
        <taxon>Carya</taxon>
    </lineage>
</organism>